<reference evidence="3 4" key="1">
    <citation type="submission" date="2025-04" db="UniProtKB">
        <authorList>
            <consortium name="RefSeq"/>
        </authorList>
    </citation>
    <scope>IDENTIFICATION</scope>
</reference>
<feature type="transmembrane region" description="Helical" evidence="1">
    <location>
        <begin position="292"/>
        <end position="314"/>
    </location>
</feature>
<accession>A0A1U8A933</accession>
<proteinExistence type="predicted"/>
<name>A0A1U8A933_NELNU</name>
<dbReference type="KEGG" id="nnu:104598245"/>
<evidence type="ECO:0000313" key="3">
    <source>
        <dbReference type="RefSeq" id="XP_010258498.1"/>
    </source>
</evidence>
<feature type="transmembrane region" description="Helical" evidence="1">
    <location>
        <begin position="259"/>
        <end position="280"/>
    </location>
</feature>
<dbReference type="RefSeq" id="XP_010258499.1">
    <property type="nucleotide sequence ID" value="XM_010260197.2"/>
</dbReference>
<dbReference type="OrthoDB" id="1922814at2759"/>
<dbReference type="STRING" id="4432.A0A1U8A933"/>
<dbReference type="GeneID" id="104598245"/>
<dbReference type="eggNOG" id="ENOG502QVXZ">
    <property type="taxonomic scope" value="Eukaryota"/>
</dbReference>
<keyword evidence="1" id="KW-1133">Transmembrane helix</keyword>
<feature type="transmembrane region" description="Helical" evidence="1">
    <location>
        <begin position="9"/>
        <end position="29"/>
    </location>
</feature>
<dbReference type="AlphaFoldDB" id="A0A1U8A933"/>
<feature type="transmembrane region" description="Helical" evidence="1">
    <location>
        <begin position="488"/>
        <end position="508"/>
    </location>
</feature>
<dbReference type="OMA" id="FETHHEK"/>
<keyword evidence="1" id="KW-0472">Membrane</keyword>
<organism evidence="2 3">
    <name type="scientific">Nelumbo nucifera</name>
    <name type="common">Sacred lotus</name>
    <dbReference type="NCBI Taxonomy" id="4432"/>
    <lineage>
        <taxon>Eukaryota</taxon>
        <taxon>Viridiplantae</taxon>
        <taxon>Streptophyta</taxon>
        <taxon>Embryophyta</taxon>
        <taxon>Tracheophyta</taxon>
        <taxon>Spermatophyta</taxon>
        <taxon>Magnoliopsida</taxon>
        <taxon>Proteales</taxon>
        <taxon>Nelumbonaceae</taxon>
        <taxon>Nelumbo</taxon>
    </lineage>
</organism>
<evidence type="ECO:0000313" key="5">
    <source>
        <dbReference type="RefSeq" id="XP_010258500.1"/>
    </source>
</evidence>
<evidence type="ECO:0000256" key="1">
    <source>
        <dbReference type="SAM" id="Phobius"/>
    </source>
</evidence>
<keyword evidence="2" id="KW-1185">Reference proteome</keyword>
<evidence type="ECO:0000313" key="2">
    <source>
        <dbReference type="Proteomes" id="UP000189703"/>
    </source>
</evidence>
<dbReference type="RefSeq" id="XP_010258498.1">
    <property type="nucleotide sequence ID" value="XM_010260196.2"/>
</dbReference>
<dbReference type="PANTHER" id="PTHR31414:SF18">
    <property type="entry name" value="TRANSMEMBRANE PROTEIN-RELATED"/>
    <property type="match status" value="1"/>
</dbReference>
<dbReference type="InterPro" id="IPR040283">
    <property type="entry name" value="DDB_G0292058-like"/>
</dbReference>
<feature type="transmembrane region" description="Helical" evidence="1">
    <location>
        <begin position="107"/>
        <end position="129"/>
    </location>
</feature>
<keyword evidence="1" id="KW-0812">Transmembrane</keyword>
<gene>
    <name evidence="3 4 5 6" type="primary">LOC104598245</name>
</gene>
<dbReference type="RefSeq" id="XP_010258500.1">
    <property type="nucleotide sequence ID" value="XM_010260198.2"/>
</dbReference>
<feature type="transmembrane region" description="Helical" evidence="1">
    <location>
        <begin position="150"/>
        <end position="173"/>
    </location>
</feature>
<dbReference type="RefSeq" id="XP_019053479.1">
    <property type="nucleotide sequence ID" value="XM_019197934.1"/>
</dbReference>
<evidence type="ECO:0000313" key="4">
    <source>
        <dbReference type="RefSeq" id="XP_010258499.1"/>
    </source>
</evidence>
<protein>
    <submittedName>
        <fullName evidence="3 4">Uncharacterized protein LOC104598245</fullName>
    </submittedName>
</protein>
<dbReference type="PANTHER" id="PTHR31414">
    <property type="entry name" value="TRANSMEMBRANE PROTEIN DDB_G0292058"/>
    <property type="match status" value="1"/>
</dbReference>
<sequence length="554" mass="62532">MDYTKCTRVVAFFVLTILATNFMEIRAYAPEEPLYERHYTEREIGLRHWYSSEAGRKLLQSEIGSAPKRQRDDGTVRVDPLDHFKKYRGGYDITNKHYWSSTVFTGVYGYAIGIIWFLCGMIYGGFLLATNLCCTKKRKLKRRQACSKQCYLWPILLGTIFTFLAIIASGVVLGGTSRFHSRAKTVINIIMDTADEASRTLYNTTEAMRDIRDNLKSSEEVRKASGFLNSTSRRLDYQAADIERQARKNRRLINRGLKIVYATTTVAISLNLVAVVALSVSVYLKLPRAFHLLIIVCWILTVLCWVGFGIYFFLERFTGDTCTAFEDFQQDPSNSTLGSILPCDELVSAKSVLQDVSKGIYNLVNQVNANISELKASTFPNIAYICNPFSAPPDYNYQPENCPLNTIKIGDIPQVLKAFTCSGNTGTCTGELISDADFKTVEAYTSSIQNLLNSFPGMESLVDCQLVKDAFSEILSRHCHPMKKYVRMVWASMVVLSTIMVALVLTWMTKLHHDQKRHFNEGSSVKPHSARASMMDFDATEVDAYNELEPKSMP</sequence>
<evidence type="ECO:0000313" key="6">
    <source>
        <dbReference type="RefSeq" id="XP_019053479.1"/>
    </source>
</evidence>
<dbReference type="Proteomes" id="UP000189703">
    <property type="component" value="Unplaced"/>
</dbReference>